<dbReference type="PANTHER" id="PTHR34269:SF11">
    <property type="entry name" value="B3 DOMAIN PROTEIN"/>
    <property type="match status" value="1"/>
</dbReference>
<dbReference type="PANTHER" id="PTHR34269">
    <property type="entry name" value="TRANSCRIPTION FACTOR B3-DOMAIN FAMILY-RELATED"/>
    <property type="match status" value="1"/>
</dbReference>
<accession>A0AAQ3S0R8</accession>
<organism evidence="8 9">
    <name type="scientific">Vigna mungo</name>
    <name type="common">Black gram</name>
    <name type="synonym">Phaseolus mungo</name>
    <dbReference type="NCBI Taxonomy" id="3915"/>
    <lineage>
        <taxon>Eukaryota</taxon>
        <taxon>Viridiplantae</taxon>
        <taxon>Streptophyta</taxon>
        <taxon>Embryophyta</taxon>
        <taxon>Tracheophyta</taxon>
        <taxon>Spermatophyta</taxon>
        <taxon>Magnoliopsida</taxon>
        <taxon>eudicotyledons</taxon>
        <taxon>Gunneridae</taxon>
        <taxon>Pentapetalae</taxon>
        <taxon>rosids</taxon>
        <taxon>fabids</taxon>
        <taxon>Fabales</taxon>
        <taxon>Fabaceae</taxon>
        <taxon>Papilionoideae</taxon>
        <taxon>50 kb inversion clade</taxon>
        <taxon>NPAAA clade</taxon>
        <taxon>indigoferoid/millettioid clade</taxon>
        <taxon>Phaseoleae</taxon>
        <taxon>Vigna</taxon>
    </lineage>
</organism>
<keyword evidence="9" id="KW-1185">Reference proteome</keyword>
<comment type="subcellular location">
    <subcellularLocation>
        <location evidence="1">Nucleus</location>
    </subcellularLocation>
</comment>
<dbReference type="InterPro" id="IPR051442">
    <property type="entry name" value="B3_domain"/>
</dbReference>
<evidence type="ECO:0000256" key="1">
    <source>
        <dbReference type="ARBA" id="ARBA00004123"/>
    </source>
</evidence>
<dbReference type="Gene3D" id="2.40.330.10">
    <property type="entry name" value="DNA-binding pseudobarrel domain"/>
    <property type="match status" value="1"/>
</dbReference>
<evidence type="ECO:0000256" key="2">
    <source>
        <dbReference type="ARBA" id="ARBA00023015"/>
    </source>
</evidence>
<keyword evidence="3" id="KW-0238">DNA-binding</keyword>
<evidence type="ECO:0000256" key="3">
    <source>
        <dbReference type="ARBA" id="ARBA00023125"/>
    </source>
</evidence>
<protein>
    <recommendedName>
        <fullName evidence="7">Aminotransferase-like plant mobile domain-containing protein</fullName>
    </recommendedName>
</protein>
<feature type="region of interest" description="Disordered" evidence="6">
    <location>
        <begin position="735"/>
        <end position="770"/>
    </location>
</feature>
<name>A0AAQ3S0R8_VIGMU</name>
<gene>
    <name evidence="8" type="ORF">V8G54_016773</name>
</gene>
<feature type="region of interest" description="Disordered" evidence="6">
    <location>
        <begin position="793"/>
        <end position="834"/>
    </location>
</feature>
<dbReference type="EMBL" id="CP144696">
    <property type="protein sequence ID" value="WVZ12243.1"/>
    <property type="molecule type" value="Genomic_DNA"/>
</dbReference>
<keyword evidence="5" id="KW-0539">Nucleus</keyword>
<sequence length="1415" mass="161222">MEEDTHSNTHSVPYINLPTMRVEGFPDLNLDIMEQQNTEEDSERMQLQNVEKQFETREHQNVEEHLETRELHNDIMQEENIQEDFVMMDLLIEVPYAQEHLVSMKLQNIATELENSMIEGQNALLYLECMALENILLEEQNIRENLIAMELVKRIMEKHYGQERSETMEQQQNDGGYLTTSEPQNVLLGQQNVQMDQQNDEYPFLTMEEQFVSEAMKLINVTEQFATMEQENVQENCAVMEDENVQEHSDIMKLKNVLMEIENTLIEEQNDQEHLDEIKLQKIFMEFQNIITEGQNVPVEEQNVSAMVKLENVTEKSRRVKLRIGRRRLFEKAADPWKIKKKLQEHDLKSWLLVPAKMAKRFLLPVINATTDEIKKGIKVGIWDVNTNTGHTLTLTKYGNSHILTINWIHDFIRRRDLRFPFPAFEFGGWGCSGGLRSLAVVIVGVSGLRNDEFFDEGKGIVLWVSLLMLTVRHSVSTKFTSSLNEHLSKEQRALIGGTPFGWFLDFSGNVKVGRKMLSELVFRWVDSSSGFLIADKVVPMNEKDICLALGLSLDGKEIDLNLEMGCSRCVKYIGNKTRDLSLVYKCLMKKRKSIPCHPFCSLYILVGICEILIPHRNEKVLPKLFEIVDNLNDLGNYCWDSLVYRCLVRGLNKASDALKKGKATTNVYVDGCIYMLQAWFFEKLIPPKGPIQKNPRILHWMNLKLGDNLLTRALETGVVNVDVDVDVGKTKEEKELKDEARGKNKDEKASSKKELKKNRRERFTESLHEQQSLVAELRRRVLVLEEEIAFEKKRRRRPQDGGENVPNEEPSLSPRGMSPGGQSEQGMSSGRPVKKTFVRMGSRRRYKSQALRTPYVGLLRKKLDFLGMEAPHQWLVLTRSREVDSAEDPCFWSQGTMSKFNVFSELVQLFGLAICGVREVLTFWLKLLGFGSTPPMGTMSKFNVFSELVQLFGLAIYGVREVLTFWLKLLGFGSTPPMGTMSKFNVFSELVQLFGLAICGVREVLTFWLKLVGFGSTPPMGTMSKFNVFSELVQLFGLAICGVREVLTFWLKLLGFGSTPPMGTMSKFNVFSELVQLFGLAICGVREVLTFWLKLLGFGSTPPMNEFDVLDTNLNVGIPVFGLRGPCQNLMFFQNWFNCLVWQFVVFLGLEAPHQWLVLTRSREVDSAEDPCFWSQGTMSKFNVFSELVQLFGLAICGVREVLTFWLKLLGFGSTPPMGTMSKFNVFSELVQLFRLAIYGVRDVLTFLLKLVGFGSTPPMGTMSKFNVFSELVQLFGLAICGVREVLTFWLKLLGFGSTPPMGTMSKFNVFSELVQLFGLAICGVREVLTFWLKLLGFGSTPPMGTMSKFNVFSELVQLFGLAICGVREVLTFWLKLLGFGSTPPMNEFDVLDTILNVGIPVFGLRGPCQNFMY</sequence>
<dbReference type="Proteomes" id="UP001374535">
    <property type="component" value="Chromosome 5"/>
</dbReference>
<dbReference type="GO" id="GO:0003677">
    <property type="term" value="F:DNA binding"/>
    <property type="evidence" value="ECO:0007669"/>
    <property type="project" value="UniProtKB-KW"/>
</dbReference>
<dbReference type="Pfam" id="PF10536">
    <property type="entry name" value="PMD"/>
    <property type="match status" value="1"/>
</dbReference>
<dbReference type="InterPro" id="IPR015300">
    <property type="entry name" value="DNA-bd_pseudobarrel_sf"/>
</dbReference>
<evidence type="ECO:0000259" key="7">
    <source>
        <dbReference type="Pfam" id="PF10536"/>
    </source>
</evidence>
<evidence type="ECO:0000313" key="8">
    <source>
        <dbReference type="EMBL" id="WVZ12243.1"/>
    </source>
</evidence>
<dbReference type="GO" id="GO:0005634">
    <property type="term" value="C:nucleus"/>
    <property type="evidence" value="ECO:0007669"/>
    <property type="project" value="UniProtKB-SubCell"/>
</dbReference>
<feature type="domain" description="Aminotransferase-like plant mobile" evidence="7">
    <location>
        <begin position="514"/>
        <end position="706"/>
    </location>
</feature>
<feature type="compositionally biased region" description="Basic and acidic residues" evidence="6">
    <location>
        <begin position="735"/>
        <end position="754"/>
    </location>
</feature>
<evidence type="ECO:0000313" key="9">
    <source>
        <dbReference type="Proteomes" id="UP001374535"/>
    </source>
</evidence>
<evidence type="ECO:0000256" key="5">
    <source>
        <dbReference type="ARBA" id="ARBA00023242"/>
    </source>
</evidence>
<keyword evidence="4" id="KW-0804">Transcription</keyword>
<evidence type="ECO:0000256" key="4">
    <source>
        <dbReference type="ARBA" id="ARBA00023163"/>
    </source>
</evidence>
<evidence type="ECO:0000256" key="6">
    <source>
        <dbReference type="SAM" id="MobiDB-lite"/>
    </source>
</evidence>
<dbReference type="InterPro" id="IPR019557">
    <property type="entry name" value="AminoTfrase-like_pln_mobile"/>
</dbReference>
<keyword evidence="2" id="KW-0805">Transcription regulation</keyword>
<proteinExistence type="predicted"/>
<reference evidence="8 9" key="1">
    <citation type="journal article" date="2023" name="Life. Sci Alliance">
        <title>Evolutionary insights into 3D genome organization and epigenetic landscape of Vigna mungo.</title>
        <authorList>
            <person name="Junaid A."/>
            <person name="Singh B."/>
            <person name="Bhatia S."/>
        </authorList>
    </citation>
    <scope>NUCLEOTIDE SEQUENCE [LARGE SCALE GENOMIC DNA]</scope>
    <source>
        <strain evidence="8">Urdbean</strain>
    </source>
</reference>